<evidence type="ECO:0000313" key="2">
    <source>
        <dbReference type="Proteomes" id="UP001060215"/>
    </source>
</evidence>
<accession>A0ACC0HV83</accession>
<proteinExistence type="predicted"/>
<gene>
    <name evidence="1" type="ORF">LOK49_LG04G00264</name>
</gene>
<dbReference type="EMBL" id="CM045759">
    <property type="protein sequence ID" value="KAI8016852.1"/>
    <property type="molecule type" value="Genomic_DNA"/>
</dbReference>
<keyword evidence="2" id="KW-1185">Reference proteome</keyword>
<evidence type="ECO:0000313" key="1">
    <source>
        <dbReference type="EMBL" id="KAI8016852.1"/>
    </source>
</evidence>
<dbReference type="Proteomes" id="UP001060215">
    <property type="component" value="Chromosome 2"/>
</dbReference>
<protein>
    <submittedName>
        <fullName evidence="1">Uncharacterized protein</fullName>
    </submittedName>
</protein>
<organism evidence="1 2">
    <name type="scientific">Camellia lanceoleosa</name>
    <dbReference type="NCBI Taxonomy" id="1840588"/>
    <lineage>
        <taxon>Eukaryota</taxon>
        <taxon>Viridiplantae</taxon>
        <taxon>Streptophyta</taxon>
        <taxon>Embryophyta</taxon>
        <taxon>Tracheophyta</taxon>
        <taxon>Spermatophyta</taxon>
        <taxon>Magnoliopsida</taxon>
        <taxon>eudicotyledons</taxon>
        <taxon>Gunneridae</taxon>
        <taxon>Pentapetalae</taxon>
        <taxon>asterids</taxon>
        <taxon>Ericales</taxon>
        <taxon>Theaceae</taxon>
        <taxon>Camellia</taxon>
    </lineage>
</organism>
<name>A0ACC0HV83_9ERIC</name>
<sequence>MPRSIDFNNLISVNLYNLIVLVRVFKHSIFIAFQSISTSLETISVSRIGADLVKYGRDLESAFLYDRPIRRIVSDVSKTLTRTLTLLRKCKRRSIFRRVVTIVSQADFRKLQNLLDASIGDLKWLLSVFDFDSSSNGGIILSLPPIASNDPILSWVWSFIASIQMGQLSFRIEAANELAPVAQDNDRNKKLIAEEGGVPPLLKHLKESSSPDAQIAAATVLFHLSNDQERVQLIADELGVPIIVQIR</sequence>
<comment type="caution">
    <text evidence="1">The sequence shown here is derived from an EMBL/GenBank/DDBJ whole genome shotgun (WGS) entry which is preliminary data.</text>
</comment>
<reference evidence="1 2" key="1">
    <citation type="journal article" date="2022" name="Plant J.">
        <title>Chromosome-level genome of Camellia lanceoleosa provides a valuable resource for understanding genome evolution and self-incompatibility.</title>
        <authorList>
            <person name="Gong W."/>
            <person name="Xiao S."/>
            <person name="Wang L."/>
            <person name="Liao Z."/>
            <person name="Chang Y."/>
            <person name="Mo W."/>
            <person name="Hu G."/>
            <person name="Li W."/>
            <person name="Zhao G."/>
            <person name="Zhu H."/>
            <person name="Hu X."/>
            <person name="Ji K."/>
            <person name="Xiang X."/>
            <person name="Song Q."/>
            <person name="Yuan D."/>
            <person name="Jin S."/>
            <person name="Zhang L."/>
        </authorList>
    </citation>
    <scope>NUCLEOTIDE SEQUENCE [LARGE SCALE GENOMIC DNA]</scope>
    <source>
        <strain evidence="1">SQ_2022a</strain>
    </source>
</reference>